<dbReference type="GeneID" id="17250876"/>
<feature type="region of interest" description="Disordered" evidence="9">
    <location>
        <begin position="23"/>
        <end position="48"/>
    </location>
</feature>
<dbReference type="STRING" id="2903.R1CQU2"/>
<dbReference type="PANTHER" id="PTHR31651">
    <property type="match status" value="1"/>
</dbReference>
<feature type="transmembrane region" description="Helical" evidence="10">
    <location>
        <begin position="167"/>
        <end position="188"/>
    </location>
</feature>
<evidence type="ECO:0000256" key="7">
    <source>
        <dbReference type="ARBA" id="ARBA00025100"/>
    </source>
</evidence>
<dbReference type="InterPro" id="IPR045033">
    <property type="entry name" value="PILS1/3/4/5/7"/>
</dbReference>
<feature type="transmembrane region" description="Helical" evidence="10">
    <location>
        <begin position="100"/>
        <end position="122"/>
    </location>
</feature>
<evidence type="ECO:0000256" key="5">
    <source>
        <dbReference type="ARBA" id="ARBA00022989"/>
    </source>
</evidence>
<reference evidence="13" key="1">
    <citation type="journal article" date="2013" name="Nature">
        <title>Pan genome of the phytoplankton Emiliania underpins its global distribution.</title>
        <authorList>
            <person name="Read B.A."/>
            <person name="Kegel J."/>
            <person name="Klute M.J."/>
            <person name="Kuo A."/>
            <person name="Lefebvre S.C."/>
            <person name="Maumus F."/>
            <person name="Mayer C."/>
            <person name="Miller J."/>
            <person name="Monier A."/>
            <person name="Salamov A."/>
            <person name="Young J."/>
            <person name="Aguilar M."/>
            <person name="Claverie J.M."/>
            <person name="Frickenhaus S."/>
            <person name="Gonzalez K."/>
            <person name="Herman E.K."/>
            <person name="Lin Y.C."/>
            <person name="Napier J."/>
            <person name="Ogata H."/>
            <person name="Sarno A.F."/>
            <person name="Shmutz J."/>
            <person name="Schroeder D."/>
            <person name="de Vargas C."/>
            <person name="Verret F."/>
            <person name="von Dassow P."/>
            <person name="Valentin K."/>
            <person name="Van de Peer Y."/>
            <person name="Wheeler G."/>
            <person name="Dacks J.B."/>
            <person name="Delwiche C.F."/>
            <person name="Dyhrman S.T."/>
            <person name="Glockner G."/>
            <person name="John U."/>
            <person name="Richards T."/>
            <person name="Worden A.Z."/>
            <person name="Zhang X."/>
            <person name="Grigoriev I.V."/>
            <person name="Allen A.E."/>
            <person name="Bidle K."/>
            <person name="Borodovsky M."/>
            <person name="Bowler C."/>
            <person name="Brownlee C."/>
            <person name="Cock J.M."/>
            <person name="Elias M."/>
            <person name="Gladyshev V.N."/>
            <person name="Groth M."/>
            <person name="Guda C."/>
            <person name="Hadaegh A."/>
            <person name="Iglesias-Rodriguez M.D."/>
            <person name="Jenkins J."/>
            <person name="Jones B.M."/>
            <person name="Lawson T."/>
            <person name="Leese F."/>
            <person name="Lindquist E."/>
            <person name="Lobanov A."/>
            <person name="Lomsadze A."/>
            <person name="Malik S.B."/>
            <person name="Marsh M.E."/>
            <person name="Mackinder L."/>
            <person name="Mock T."/>
            <person name="Mueller-Roeber B."/>
            <person name="Pagarete A."/>
            <person name="Parker M."/>
            <person name="Probert I."/>
            <person name="Quesneville H."/>
            <person name="Raines C."/>
            <person name="Rensing S.A."/>
            <person name="Riano-Pachon D.M."/>
            <person name="Richier S."/>
            <person name="Rokitta S."/>
            <person name="Shiraiwa Y."/>
            <person name="Soanes D.M."/>
            <person name="van der Giezen M."/>
            <person name="Wahlund T.M."/>
            <person name="Williams B."/>
            <person name="Wilson W."/>
            <person name="Wolfe G."/>
            <person name="Wurch L.L."/>
        </authorList>
    </citation>
    <scope>NUCLEOTIDE SEQUENCE</scope>
</reference>
<organism evidence="12 13">
    <name type="scientific">Emiliania huxleyi (strain CCMP1516)</name>
    <dbReference type="NCBI Taxonomy" id="280463"/>
    <lineage>
        <taxon>Eukaryota</taxon>
        <taxon>Haptista</taxon>
        <taxon>Haptophyta</taxon>
        <taxon>Prymnesiophyceae</taxon>
        <taxon>Isochrysidales</taxon>
        <taxon>Noelaerhabdaceae</taxon>
        <taxon>Emiliania</taxon>
    </lineage>
</organism>
<dbReference type="PANTHER" id="PTHR31651:SF36">
    <property type="entry name" value="AUXIN EFFLUX CARRIER FAMILY PROTEIN"/>
    <property type="match status" value="1"/>
</dbReference>
<name>A0A0D3I085_EMIH1</name>
<dbReference type="GO" id="GO:0012505">
    <property type="term" value="C:endomembrane system"/>
    <property type="evidence" value="ECO:0007669"/>
    <property type="project" value="UniProtKB-SubCell"/>
</dbReference>
<comment type="subcellular location">
    <subcellularLocation>
        <location evidence="2">Endomembrane system</location>
    </subcellularLocation>
    <subcellularLocation>
        <location evidence="1">Membrane</location>
        <topology evidence="1">Multi-pass membrane protein</topology>
    </subcellularLocation>
</comment>
<proteinExistence type="inferred from homology"/>
<evidence type="ECO:0000256" key="11">
    <source>
        <dbReference type="SAM" id="SignalP"/>
    </source>
</evidence>
<evidence type="ECO:0000313" key="12">
    <source>
        <dbReference type="EnsemblProtists" id="EOD04670"/>
    </source>
</evidence>
<evidence type="ECO:0000313" key="13">
    <source>
        <dbReference type="Proteomes" id="UP000013827"/>
    </source>
</evidence>
<evidence type="ECO:0008006" key="14">
    <source>
        <dbReference type="Google" id="ProtNLM"/>
    </source>
</evidence>
<evidence type="ECO:0000256" key="2">
    <source>
        <dbReference type="ARBA" id="ARBA00004308"/>
    </source>
</evidence>
<dbReference type="PaxDb" id="2903-EOD04670"/>
<feature type="transmembrane region" description="Helical" evidence="10">
    <location>
        <begin position="200"/>
        <end position="223"/>
    </location>
</feature>
<dbReference type="AlphaFoldDB" id="A0A0D3I085"/>
<feature type="signal peptide" evidence="11">
    <location>
        <begin position="1"/>
        <end position="18"/>
    </location>
</feature>
<dbReference type="eggNOG" id="KOG2722">
    <property type="taxonomic scope" value="Eukaryota"/>
</dbReference>
<keyword evidence="13" id="KW-1185">Reference proteome</keyword>
<accession>A0A0D3I085</accession>
<dbReference type="InterPro" id="IPR004776">
    <property type="entry name" value="Mem_transp_PIN-like"/>
</dbReference>
<evidence type="ECO:0000256" key="1">
    <source>
        <dbReference type="ARBA" id="ARBA00004141"/>
    </source>
</evidence>
<evidence type="ECO:0000256" key="9">
    <source>
        <dbReference type="SAM" id="MobiDB-lite"/>
    </source>
</evidence>
<dbReference type="KEGG" id="ehx:EMIHUDRAFT_453794"/>
<comment type="function">
    <text evidence="7">Involved in cellular auxin homeostasis by regulating auxin metabolism. Regulates intracellular auxin accumulation at the endoplasmic reticulum and thus auxin availability for nuclear auxin signaling.</text>
</comment>
<dbReference type="GO" id="GO:0055085">
    <property type="term" value="P:transmembrane transport"/>
    <property type="evidence" value="ECO:0007669"/>
    <property type="project" value="InterPro"/>
</dbReference>
<keyword evidence="6 10" id="KW-0472">Membrane</keyword>
<dbReference type="HOGENOM" id="CLU_531396_0_0_1"/>
<keyword evidence="3" id="KW-0813">Transport</keyword>
<sequence length="477" mass="47846">MKSKSLLVAVALASRCEAFAGPRPPLRTSHARGDAQPHSSSPARLRGGGGGGAAAALALDVNPVILRLTRDSMAELLTSCAIGYGATKAGYLSGSQIRSLAGVVFNVFLPAMLLTSVASTVAEQQAGAALAVMPIAAWAQVAVGASVASVSLALLRLPRRSSAGRGVSVLSSFGNAGVLPLLFVSSLFRGAAQEATRRRATSLVAMFLLGWSPLFWTLGYALLTGHAALSPAAAAAAAAAEPAATATAAALSPATSATAATAATAALPVGAARAARLRQLRASLRRALSPPIAACLAGLVVGSAPPLRAALLPAAAPSAPSLQSWLPLFRCLEALGKAYSPAALLVLAGSLAAPTEQRRAGEGELGASASHVVAIAVARFCAVPLLSFALLHAALRAGLLPADPLRDLVLLLQSCMPSAQNSVLALQVDGSPERAARMARVLLAIYLIAALPVAGILSLLLQRYSAVGGVGLATLGL</sequence>
<evidence type="ECO:0000256" key="6">
    <source>
        <dbReference type="ARBA" id="ARBA00023136"/>
    </source>
</evidence>
<feature type="chain" id="PRO_5044267618" description="Auxin efflux carrier" evidence="11">
    <location>
        <begin position="19"/>
        <end position="477"/>
    </location>
</feature>
<keyword evidence="11" id="KW-0732">Signal</keyword>
<evidence type="ECO:0000256" key="10">
    <source>
        <dbReference type="SAM" id="Phobius"/>
    </source>
</evidence>
<evidence type="ECO:0000256" key="3">
    <source>
        <dbReference type="ARBA" id="ARBA00022448"/>
    </source>
</evidence>
<feature type="transmembrane region" description="Helical" evidence="10">
    <location>
        <begin position="441"/>
        <end position="461"/>
    </location>
</feature>
<dbReference type="Proteomes" id="UP000013827">
    <property type="component" value="Unassembled WGS sequence"/>
</dbReference>
<reference evidence="12" key="2">
    <citation type="submission" date="2024-10" db="UniProtKB">
        <authorList>
            <consortium name="EnsemblProtists"/>
        </authorList>
    </citation>
    <scope>IDENTIFICATION</scope>
</reference>
<dbReference type="RefSeq" id="XP_005757099.1">
    <property type="nucleotide sequence ID" value="XM_005757042.1"/>
</dbReference>
<evidence type="ECO:0000256" key="4">
    <source>
        <dbReference type="ARBA" id="ARBA00022692"/>
    </source>
</evidence>
<evidence type="ECO:0000256" key="8">
    <source>
        <dbReference type="ARBA" id="ARBA00025752"/>
    </source>
</evidence>
<keyword evidence="5 10" id="KW-1133">Transmembrane helix</keyword>
<feature type="transmembrane region" description="Helical" evidence="10">
    <location>
        <begin position="129"/>
        <end position="155"/>
    </location>
</feature>
<keyword evidence="4 10" id="KW-0812">Transmembrane</keyword>
<dbReference type="GO" id="GO:0016020">
    <property type="term" value="C:membrane"/>
    <property type="evidence" value="ECO:0007669"/>
    <property type="project" value="UniProtKB-SubCell"/>
</dbReference>
<dbReference type="OMA" id="MGSIYIW"/>
<dbReference type="Pfam" id="PF03547">
    <property type="entry name" value="Mem_trans"/>
    <property type="match status" value="1"/>
</dbReference>
<dbReference type="EnsemblProtists" id="EOD04670">
    <property type="protein sequence ID" value="EOD04670"/>
    <property type="gene ID" value="EMIHUDRAFT_453794"/>
</dbReference>
<comment type="similarity">
    <text evidence="8">Belongs to the auxin efflux carrier (TC 2.A.69.2) family.</text>
</comment>
<protein>
    <recommendedName>
        <fullName evidence="14">Auxin efflux carrier</fullName>
    </recommendedName>
</protein>